<organism evidence="1 2">
    <name type="scientific">Pantoea piersonii</name>
    <dbReference type="NCBI Taxonomy" id="2364647"/>
    <lineage>
        <taxon>Bacteria</taxon>
        <taxon>Pseudomonadati</taxon>
        <taxon>Pseudomonadota</taxon>
        <taxon>Gammaproteobacteria</taxon>
        <taxon>Enterobacterales</taxon>
        <taxon>Erwiniaceae</taxon>
        <taxon>Pantoea</taxon>
    </lineage>
</organism>
<keyword evidence="1" id="KW-0614">Plasmid</keyword>
<gene>
    <name evidence="1" type="ORF">N5580_20275</name>
</gene>
<geneLocation type="plasmid" evidence="1 2">
    <name>pGABEKP28_1</name>
</geneLocation>
<dbReference type="Proteomes" id="UP001211544">
    <property type="component" value="Plasmid pGABEKP28_1"/>
</dbReference>
<dbReference type="RefSeq" id="WP_126690187.1">
    <property type="nucleotide sequence ID" value="NZ_CP104759.1"/>
</dbReference>
<proteinExistence type="predicted"/>
<name>A0AAJ5QMI9_9GAMM</name>
<protein>
    <submittedName>
        <fullName evidence="1">DUF1641 domain-containing protein</fullName>
    </submittedName>
</protein>
<keyword evidence="2" id="KW-1185">Reference proteome</keyword>
<sequence length="162" mass="17892">MAERLSYSVPPTRTEKTAQEAMDELVENLHQHGFLRLANDAIKANNDIGKILVSGLNRPGTQSAIQNLSLIMMTLSTIPPERLNHILLAVRDAAMAMKPASDETQQQSHAAPGIRGVLHLLNDEKLWQGLRPLFAALEAFSAGMQREEEKPITRYSGKPSNE</sequence>
<dbReference type="EMBL" id="CP104759">
    <property type="protein sequence ID" value="WBG92971.1"/>
    <property type="molecule type" value="Genomic_DNA"/>
</dbReference>
<evidence type="ECO:0000313" key="2">
    <source>
        <dbReference type="Proteomes" id="UP001211544"/>
    </source>
</evidence>
<dbReference type="AlphaFoldDB" id="A0AAJ5QMI9"/>
<reference evidence="1 2" key="1">
    <citation type="journal article" date="2022" name="J Glob Antimicrob Resist">
        <title>First complete genome of a multidrug resistant strain of the novel human pathogen Kalamiella piersonii (GABEKP28) identified in human saliva.</title>
        <authorList>
            <person name="McDonagh F."/>
            <person name="Singh N.K."/>
            <person name="Venkateswaran K."/>
            <person name="Lonappan A.M."/>
            <person name="Hallahan B."/>
            <person name="Tuohy A."/>
            <person name="Burke L."/>
            <person name="Kovarova A."/>
            <person name="Miliotis G."/>
        </authorList>
    </citation>
    <scope>NUCLEOTIDE SEQUENCE [LARGE SCALE GENOMIC DNA]</scope>
    <source>
        <strain evidence="1 2">GABEKP28</strain>
    </source>
</reference>
<accession>A0AAJ5QMI9</accession>
<dbReference type="KEGG" id="kpie:N5580_20275"/>
<evidence type="ECO:0000313" key="1">
    <source>
        <dbReference type="EMBL" id="WBG92971.1"/>
    </source>
</evidence>